<feature type="domain" description="F-box" evidence="1">
    <location>
        <begin position="10"/>
        <end position="56"/>
    </location>
</feature>
<dbReference type="SUPFAM" id="SSF81383">
    <property type="entry name" value="F-box domain"/>
    <property type="match status" value="1"/>
</dbReference>
<dbReference type="Proteomes" id="UP000087171">
    <property type="component" value="Chromosome Ca7"/>
</dbReference>
<dbReference type="PANTHER" id="PTHR16008:SF4">
    <property type="entry name" value="F-BOX ONLY PROTEIN 4"/>
    <property type="match status" value="1"/>
</dbReference>
<evidence type="ECO:0000313" key="3">
    <source>
        <dbReference type="RefSeq" id="XP_004508311.1"/>
    </source>
</evidence>
<keyword evidence="2" id="KW-1185">Reference proteome</keyword>
<dbReference type="Gene3D" id="1.20.1280.50">
    <property type="match status" value="1"/>
</dbReference>
<evidence type="ECO:0000259" key="1">
    <source>
        <dbReference type="PROSITE" id="PS50181"/>
    </source>
</evidence>
<reference evidence="2" key="1">
    <citation type="journal article" date="2013" name="Nat. Biotechnol.">
        <title>Draft genome sequence of chickpea (Cicer arietinum) provides a resource for trait improvement.</title>
        <authorList>
            <person name="Varshney R.K."/>
            <person name="Song C."/>
            <person name="Saxena R.K."/>
            <person name="Azam S."/>
            <person name="Yu S."/>
            <person name="Sharpe A.G."/>
            <person name="Cannon S."/>
            <person name="Baek J."/>
            <person name="Rosen B.D."/>
            <person name="Tar'an B."/>
            <person name="Millan T."/>
            <person name="Zhang X."/>
            <person name="Ramsay L.D."/>
            <person name="Iwata A."/>
            <person name="Wang Y."/>
            <person name="Nelson W."/>
            <person name="Farmer A.D."/>
            <person name="Gaur P.M."/>
            <person name="Soderlund C."/>
            <person name="Penmetsa R.V."/>
            <person name="Xu C."/>
            <person name="Bharti A.K."/>
            <person name="He W."/>
            <person name="Winter P."/>
            <person name="Zhao S."/>
            <person name="Hane J.K."/>
            <person name="Carrasquilla-Garcia N."/>
            <person name="Condie J.A."/>
            <person name="Upadhyaya H.D."/>
            <person name="Luo M.C."/>
            <person name="Thudi M."/>
            <person name="Gowda C.L."/>
            <person name="Singh N.P."/>
            <person name="Lichtenzveig J."/>
            <person name="Gali K.K."/>
            <person name="Rubio J."/>
            <person name="Nadarajan N."/>
            <person name="Dolezel J."/>
            <person name="Bansal K.C."/>
            <person name="Xu X."/>
            <person name="Edwards D."/>
            <person name="Zhang G."/>
            <person name="Kahl G."/>
            <person name="Gil J."/>
            <person name="Singh K.B."/>
            <person name="Datta S.K."/>
            <person name="Jackson S.A."/>
            <person name="Wang J."/>
            <person name="Cook D.R."/>
        </authorList>
    </citation>
    <scope>NUCLEOTIDE SEQUENCE [LARGE SCALE GENOMIC DNA]</scope>
    <source>
        <strain evidence="2">cv. CDC Frontier</strain>
    </source>
</reference>
<accession>A0A1S2YQE7</accession>
<dbReference type="InterPro" id="IPR039588">
    <property type="entry name" value="FBXO4"/>
</dbReference>
<dbReference type="PROSITE" id="PS50181">
    <property type="entry name" value="FBOX"/>
    <property type="match status" value="1"/>
</dbReference>
<dbReference type="STRING" id="3827.A0A1S2YQE7"/>
<dbReference type="KEGG" id="cam:101505918"/>
<dbReference type="InterPro" id="IPR036047">
    <property type="entry name" value="F-box-like_dom_sf"/>
</dbReference>
<protein>
    <submittedName>
        <fullName evidence="3">Uncharacterized protein LOC101505918</fullName>
    </submittedName>
</protein>
<dbReference type="InterPro" id="IPR001810">
    <property type="entry name" value="F-box_dom"/>
</dbReference>
<dbReference type="GO" id="GO:0031146">
    <property type="term" value="P:SCF-dependent proteasomal ubiquitin-dependent protein catabolic process"/>
    <property type="evidence" value="ECO:0007669"/>
    <property type="project" value="InterPro"/>
</dbReference>
<dbReference type="GO" id="GO:0019005">
    <property type="term" value="C:SCF ubiquitin ligase complex"/>
    <property type="evidence" value="ECO:0007669"/>
    <property type="project" value="TreeGrafter"/>
</dbReference>
<proteinExistence type="predicted"/>
<dbReference type="GeneID" id="101505918"/>
<reference evidence="3" key="2">
    <citation type="submission" date="2025-08" db="UniProtKB">
        <authorList>
            <consortium name="RefSeq"/>
        </authorList>
    </citation>
    <scope>IDENTIFICATION</scope>
    <source>
        <tissue evidence="3">Etiolated seedlings</tissue>
    </source>
</reference>
<gene>
    <name evidence="3" type="primary">LOC101505918</name>
</gene>
<dbReference type="AlphaFoldDB" id="A0A1S2YQE7"/>
<dbReference type="OrthoDB" id="3219396at2759"/>
<dbReference type="Pfam" id="PF12937">
    <property type="entry name" value="F-box-like"/>
    <property type="match status" value="1"/>
</dbReference>
<dbReference type="eggNOG" id="ENOG502S0QF">
    <property type="taxonomic scope" value="Eukaryota"/>
</dbReference>
<name>A0A1S2YQE7_CICAR</name>
<organism evidence="2 3">
    <name type="scientific">Cicer arietinum</name>
    <name type="common">Chickpea</name>
    <name type="synonym">Garbanzo</name>
    <dbReference type="NCBI Taxonomy" id="3827"/>
    <lineage>
        <taxon>Eukaryota</taxon>
        <taxon>Viridiplantae</taxon>
        <taxon>Streptophyta</taxon>
        <taxon>Embryophyta</taxon>
        <taxon>Tracheophyta</taxon>
        <taxon>Spermatophyta</taxon>
        <taxon>Magnoliopsida</taxon>
        <taxon>eudicotyledons</taxon>
        <taxon>Gunneridae</taxon>
        <taxon>Pentapetalae</taxon>
        <taxon>rosids</taxon>
        <taxon>fabids</taxon>
        <taxon>Fabales</taxon>
        <taxon>Fabaceae</taxon>
        <taxon>Papilionoideae</taxon>
        <taxon>50 kb inversion clade</taxon>
        <taxon>NPAAA clade</taxon>
        <taxon>Hologalegina</taxon>
        <taxon>IRL clade</taxon>
        <taxon>Cicereae</taxon>
        <taxon>Cicer</taxon>
    </lineage>
</organism>
<dbReference type="RefSeq" id="XP_004508311.1">
    <property type="nucleotide sequence ID" value="XM_004508254.3"/>
</dbReference>
<sequence length="246" mass="28540">MCKDKVVSIITTLSSLPEDILLKIASLLQVRDVCALGCCSNFFNQFCFSDCVWYPILTNRWPLLHSSLFLYPKTWKILYFERLTELGLRAASVDTFLKASMHLQSLEVGDYLKAFETIHAARFGFEDVQRFMFKPQINVILNLLAVHYCMAILGIRGENLAETLRTCEISHRQVCVKWWKVLGRTAYGYRRRDESHIRWISLGDFAIEDDEPLLGVLRRGTIHEVLRVQISSGHHPRPLSFEFIQR</sequence>
<dbReference type="PANTHER" id="PTHR16008">
    <property type="entry name" value="F-BOX ONLY PROTEIN 4"/>
    <property type="match status" value="1"/>
</dbReference>
<evidence type="ECO:0000313" key="2">
    <source>
        <dbReference type="Proteomes" id="UP000087171"/>
    </source>
</evidence>
<dbReference type="PaxDb" id="3827-XP_004508311.1"/>
<dbReference type="GO" id="GO:0000209">
    <property type="term" value="P:protein polyubiquitination"/>
    <property type="evidence" value="ECO:0007669"/>
    <property type="project" value="TreeGrafter"/>
</dbReference>